<dbReference type="RefSeq" id="WP_235058059.1">
    <property type="nucleotide sequence ID" value="NZ_JAKFHA010000046.1"/>
</dbReference>
<organism evidence="2 3">
    <name type="scientific">Yinghuangia soli</name>
    <dbReference type="NCBI Taxonomy" id="2908204"/>
    <lineage>
        <taxon>Bacteria</taxon>
        <taxon>Bacillati</taxon>
        <taxon>Actinomycetota</taxon>
        <taxon>Actinomycetes</taxon>
        <taxon>Kitasatosporales</taxon>
        <taxon>Streptomycetaceae</taxon>
        <taxon>Yinghuangia</taxon>
    </lineage>
</organism>
<keyword evidence="1" id="KW-1133">Transmembrane helix</keyword>
<feature type="transmembrane region" description="Helical" evidence="1">
    <location>
        <begin position="116"/>
        <end position="139"/>
    </location>
</feature>
<keyword evidence="1" id="KW-0812">Transmembrane</keyword>
<dbReference type="AlphaFoldDB" id="A0AA41Q8A2"/>
<comment type="caution">
    <text evidence="2">The sequence shown here is derived from an EMBL/GenBank/DDBJ whole genome shotgun (WGS) entry which is preliminary data.</text>
</comment>
<feature type="transmembrane region" description="Helical" evidence="1">
    <location>
        <begin position="72"/>
        <end position="88"/>
    </location>
</feature>
<evidence type="ECO:0000313" key="3">
    <source>
        <dbReference type="Proteomes" id="UP001165378"/>
    </source>
</evidence>
<protein>
    <submittedName>
        <fullName evidence="2">Uncharacterized protein</fullName>
    </submittedName>
</protein>
<proteinExistence type="predicted"/>
<gene>
    <name evidence="2" type="ORF">LZ495_39560</name>
</gene>
<dbReference type="Proteomes" id="UP001165378">
    <property type="component" value="Unassembled WGS sequence"/>
</dbReference>
<feature type="transmembrane region" description="Helical" evidence="1">
    <location>
        <begin position="39"/>
        <end position="60"/>
    </location>
</feature>
<evidence type="ECO:0000256" key="1">
    <source>
        <dbReference type="SAM" id="Phobius"/>
    </source>
</evidence>
<evidence type="ECO:0000313" key="2">
    <source>
        <dbReference type="EMBL" id="MCF2533288.1"/>
    </source>
</evidence>
<dbReference type="EMBL" id="JAKFHA010000046">
    <property type="protein sequence ID" value="MCF2533288.1"/>
    <property type="molecule type" value="Genomic_DNA"/>
</dbReference>
<feature type="transmembrane region" description="Helical" evidence="1">
    <location>
        <begin position="265"/>
        <end position="286"/>
    </location>
</feature>
<name>A0AA41Q8A2_9ACTN</name>
<keyword evidence="3" id="KW-1185">Reference proteome</keyword>
<keyword evidence="1" id="KW-0472">Membrane</keyword>
<feature type="transmembrane region" description="Helical" evidence="1">
    <location>
        <begin position="170"/>
        <end position="188"/>
    </location>
</feature>
<feature type="transmembrane region" description="Helical" evidence="1">
    <location>
        <begin position="500"/>
        <end position="517"/>
    </location>
</feature>
<sequence length="518" mass="54576">MRSPISLPDGARPPGVEPWLTADAERWAKARPPRGLHPAWPAAAMVAATVIVCLTAPPAACDSVGVCAPEPSGQVVFGFAALYVAALLRCIWLAAPAGAAVLAGCVVWMSEGGLDAWHVWCMAAAVAWGFAAAAAEFAVSRRRRRLFASASQAPTPSAAWHRRTFVRRSSAAAVLLGAGVLCAVIGAGRTPDPEHASTTSASGGLYGYGLFGQAEGTSGQLPIPFTLMGESSGLVPGPFESYQHDGVLYTNPYFYASAPRDISPLTWAGILAAAPALTFLVGALRIPSSAAQLLRGQVPARLVRVREQSPGVTVVYPADDEYGRTPLFVCRVPLPAGADADTMHEAVLHGRPRADGAVALTVPDAACPDGTCTEITASGIRLIPTSERAPYRPRGLEVTAEQMGERDAPVAWSLTGRSVSADALGVRLSTPWRHRTVPWDDVVRVSYRPHTLLVTTTRGHRHSLHGPSELAHAAAVLDAMRAHPALRPSEEDAHAAAPRFWFLLPIAAIAILTAYLLT</sequence>
<accession>A0AA41Q8A2</accession>
<reference evidence="2" key="1">
    <citation type="submission" date="2022-01" db="EMBL/GenBank/DDBJ databases">
        <title>Genome-Based Taxonomic Classification of the Phylum Actinobacteria.</title>
        <authorList>
            <person name="Gao Y."/>
        </authorList>
    </citation>
    <scope>NUCLEOTIDE SEQUENCE</scope>
    <source>
        <strain evidence="2">KLBMP 8922</strain>
    </source>
</reference>